<dbReference type="InterPro" id="IPR035994">
    <property type="entry name" value="Nucleoside_phosphorylase_sf"/>
</dbReference>
<dbReference type="Pfam" id="PF13374">
    <property type="entry name" value="TPR_10"/>
    <property type="match status" value="1"/>
</dbReference>
<dbReference type="Proteomes" id="UP001143548">
    <property type="component" value="Unassembled WGS sequence"/>
</dbReference>
<dbReference type="Pfam" id="PF25000">
    <property type="entry name" value="DUF7779"/>
    <property type="match status" value="1"/>
</dbReference>
<evidence type="ECO:0000259" key="1">
    <source>
        <dbReference type="Pfam" id="PF00931"/>
    </source>
</evidence>
<dbReference type="GO" id="GO:0009116">
    <property type="term" value="P:nucleoside metabolic process"/>
    <property type="evidence" value="ECO:0007669"/>
    <property type="project" value="InterPro"/>
</dbReference>
<dbReference type="SUPFAM" id="SSF48452">
    <property type="entry name" value="TPR-like"/>
    <property type="match status" value="3"/>
</dbReference>
<dbReference type="PANTHER" id="PTHR46082">
    <property type="entry name" value="ATP/GTP-BINDING PROTEIN-RELATED"/>
    <property type="match status" value="1"/>
</dbReference>
<gene>
    <name evidence="4" type="ORF">AbraCBS73388_002358</name>
</gene>
<comment type="caution">
    <text evidence="4">The sequence shown here is derived from an EMBL/GenBank/DDBJ whole genome shotgun (WGS) entry which is preliminary data.</text>
</comment>
<name>A0A9W5Z0W3_9EURO</name>
<dbReference type="InterPro" id="IPR019734">
    <property type="entry name" value="TPR_rpt"/>
</dbReference>
<evidence type="ECO:0000259" key="3">
    <source>
        <dbReference type="Pfam" id="PF25000"/>
    </source>
</evidence>
<dbReference type="InterPro" id="IPR002182">
    <property type="entry name" value="NB-ARC"/>
</dbReference>
<dbReference type="SUPFAM" id="SSF52540">
    <property type="entry name" value="P-loop containing nucleoside triphosphate hydrolases"/>
    <property type="match status" value="1"/>
</dbReference>
<protein>
    <recommendedName>
        <fullName evidence="6">Nucleoside phosphorylase domain-containing protein</fullName>
    </recommendedName>
</protein>
<dbReference type="GO" id="GO:0043531">
    <property type="term" value="F:ADP binding"/>
    <property type="evidence" value="ECO:0007669"/>
    <property type="project" value="InterPro"/>
</dbReference>
<dbReference type="InterPro" id="IPR011990">
    <property type="entry name" value="TPR-like_helical_dom_sf"/>
</dbReference>
<feature type="domain" description="NB-ARC" evidence="1">
    <location>
        <begin position="353"/>
        <end position="511"/>
    </location>
</feature>
<dbReference type="InterPro" id="IPR027417">
    <property type="entry name" value="P-loop_NTPase"/>
</dbReference>
<feature type="domain" description="Nucleoside phosphorylase" evidence="2">
    <location>
        <begin position="15"/>
        <end position="301"/>
    </location>
</feature>
<sequence length="1241" mass="138250">MASGSKLSHHDYAVAWICALPVELAAAQALLDEIHDQLPAGPVDTNVYTLGSMHGHNIVLTCLPSGVCGTISAAVVATQLLSTFQSIQFALLVGISGGIPSANADIRLGDVVVARPNGSNGGVVQYDFGKATTTGFQRTGILNSPPRFLLNALSIVEANYISKDSQSIPFWPKTHRCPPAQRELAFARPMMEDRLYLADYHHAGSPSNGCGKCDTSKTVTRPVRQDDSPVIHYGLVASGNQVVKDSHLRDRLGQELGAYCVEMEAAGLINHLPCLVIRGICDYADSHKNDSWHGYAAATAAAYAKELLAVIPISQRHMAFSIKDTWSKYHTPFQLTDVPAISNFVGRGESLLKLWDILQPNTVMTRKVVVLYGMGGLGKTQLAAQFARMHKQDFTSIFWLHGKDETTLNASFADFVARVKALGATRGTDHPPVREGPDASAKRALEWLSEKGNTGWLLIYDDMEAVDIERWLPTADHGSIIITTRSQQVAGTGMLAHPLKPLPFEEALQLLVGEAGLVINTPSGCENDPSSEELAKRLHGLPLALALAGSYIHRTGMSCSKYLEYYQREWCNLQAAAESLREYSHGNLRTTWRVSYEAVKQACPLAAQTFFLLSFFHHDDIWYELLNSAAEARILPPRLSEVISDEIQFLKLMQILLEFSLVQQSSRNGSYCLHPVIQDWCQHELPKIDPDLDELSKNASTIVAVTVGSNARSALDKNDWSLQHRLLYHANKMMLLPKDEHAESRDTEVLTALHTIGRLYWTHGKHDRAEEVYQRALVGRELVLGPSHSATLQTVHNLGVLYHDRGDLSCSELMFQRVLSGYKSTHDDNTHVEVIDTLQSLANLYHAQGRLDEAESLCCRALAGYQNLLTANSPSTLDAMHNLANIYFSKHRLPEAEELYNQALRGKLKSLGEDHTSTLDTIHNLGVVYFEHGRLQEAEEMCERALSGKVRLFGPDHASVFDTLFQLGTLYRCQGRLEAAEEMYERALLGREMVLGACHSSTLHTIHHIGNLYYTQGRLQEAEQMQERALDGYERTLGHDHTYTLELAHTLAVFCCQRGKLDKAESLLQRVRSAKEQIHGKFSGPVLAILNNLANVYREQGKLREAEETYKLVLAEWRKRSPTNPAALGALNNLGVIYQDQHRLKEAKKAFKEALNGYESVLAPDHILILDTASNLGELYQAQHKARRAKELYLRALTGYEKKFGPDHPRTQEAANKLRLICECSETTKRDLIARLWRRDR</sequence>
<evidence type="ECO:0000313" key="5">
    <source>
        <dbReference type="Proteomes" id="UP001143548"/>
    </source>
</evidence>
<dbReference type="Pfam" id="PF13424">
    <property type="entry name" value="TPR_12"/>
    <property type="match status" value="5"/>
</dbReference>
<accession>A0A9W5Z0W3</accession>
<dbReference type="Gene3D" id="3.40.50.300">
    <property type="entry name" value="P-loop containing nucleotide triphosphate hydrolases"/>
    <property type="match status" value="1"/>
</dbReference>
<dbReference type="PANTHER" id="PTHR46082:SF6">
    <property type="entry name" value="AAA+ ATPASE DOMAIN-CONTAINING PROTEIN-RELATED"/>
    <property type="match status" value="1"/>
</dbReference>
<proteinExistence type="predicted"/>
<evidence type="ECO:0008006" key="6">
    <source>
        <dbReference type="Google" id="ProtNLM"/>
    </source>
</evidence>
<dbReference type="PRINTS" id="PR00364">
    <property type="entry name" value="DISEASERSIST"/>
</dbReference>
<dbReference type="Pfam" id="PF00931">
    <property type="entry name" value="NB-ARC"/>
    <property type="match status" value="1"/>
</dbReference>
<dbReference type="CDD" id="cd09008">
    <property type="entry name" value="MTAN"/>
    <property type="match status" value="1"/>
</dbReference>
<evidence type="ECO:0000259" key="2">
    <source>
        <dbReference type="Pfam" id="PF01048"/>
    </source>
</evidence>
<dbReference type="AlphaFoldDB" id="A0A9W5Z0W3"/>
<dbReference type="Pfam" id="PF01048">
    <property type="entry name" value="PNP_UDP_1"/>
    <property type="match status" value="1"/>
</dbReference>
<dbReference type="Gene3D" id="3.40.50.1580">
    <property type="entry name" value="Nucleoside phosphorylase domain"/>
    <property type="match status" value="1"/>
</dbReference>
<dbReference type="Gene3D" id="1.25.40.10">
    <property type="entry name" value="Tetratricopeptide repeat domain"/>
    <property type="match status" value="4"/>
</dbReference>
<dbReference type="InterPro" id="IPR056681">
    <property type="entry name" value="DUF7779"/>
</dbReference>
<evidence type="ECO:0000313" key="4">
    <source>
        <dbReference type="EMBL" id="GKZ26274.1"/>
    </source>
</evidence>
<feature type="domain" description="DUF7779" evidence="3">
    <location>
        <begin position="604"/>
        <end position="685"/>
    </location>
</feature>
<dbReference type="SMART" id="SM00028">
    <property type="entry name" value="TPR"/>
    <property type="match status" value="10"/>
</dbReference>
<dbReference type="GO" id="GO:0003824">
    <property type="term" value="F:catalytic activity"/>
    <property type="evidence" value="ECO:0007669"/>
    <property type="project" value="InterPro"/>
</dbReference>
<reference evidence="4" key="1">
    <citation type="submission" date="2022-07" db="EMBL/GenBank/DDBJ databases">
        <title>Taxonomy of Aspergillus series Nigri: significant species reduction supported by multi-species coalescent approaches.</title>
        <authorList>
            <person name="Bian C."/>
            <person name="Kusuya Y."/>
            <person name="Sklenar F."/>
            <person name="D'hooge E."/>
            <person name="Yaguchi T."/>
            <person name="Takahashi H."/>
            <person name="Hubka V."/>
        </authorList>
    </citation>
    <scope>NUCLEOTIDE SEQUENCE</scope>
    <source>
        <strain evidence="4">CBS 733.88</strain>
    </source>
</reference>
<dbReference type="SUPFAM" id="SSF53167">
    <property type="entry name" value="Purine and uridine phosphorylases"/>
    <property type="match status" value="1"/>
</dbReference>
<dbReference type="InterPro" id="IPR000845">
    <property type="entry name" value="Nucleoside_phosphorylase_d"/>
</dbReference>
<dbReference type="InterPro" id="IPR053137">
    <property type="entry name" value="NLR-like"/>
</dbReference>
<dbReference type="EMBL" id="BROQ01000140">
    <property type="protein sequence ID" value="GKZ26274.1"/>
    <property type="molecule type" value="Genomic_DNA"/>
</dbReference>
<organism evidence="4 5">
    <name type="scientific">Aspergillus brasiliensis</name>
    <dbReference type="NCBI Taxonomy" id="319629"/>
    <lineage>
        <taxon>Eukaryota</taxon>
        <taxon>Fungi</taxon>
        <taxon>Dikarya</taxon>
        <taxon>Ascomycota</taxon>
        <taxon>Pezizomycotina</taxon>
        <taxon>Eurotiomycetes</taxon>
        <taxon>Eurotiomycetidae</taxon>
        <taxon>Eurotiales</taxon>
        <taxon>Aspergillaceae</taxon>
        <taxon>Aspergillus</taxon>
        <taxon>Aspergillus subgen. Circumdati</taxon>
    </lineage>
</organism>